<name>A0ABT5J2Q7_9NEIS</name>
<dbReference type="PANTHER" id="PTHR30419:SF14">
    <property type="entry name" value="LYSR FAMILY TRANSCRIPTIONAL REGULATOR"/>
    <property type="match status" value="1"/>
</dbReference>
<dbReference type="PANTHER" id="PTHR30419">
    <property type="entry name" value="HTH-TYPE TRANSCRIPTIONAL REGULATOR YBHD"/>
    <property type="match status" value="1"/>
</dbReference>
<dbReference type="Gene3D" id="3.40.190.290">
    <property type="match status" value="1"/>
</dbReference>
<reference evidence="6 7" key="1">
    <citation type="submission" date="2023-01" db="EMBL/GenBank/DDBJ databases">
        <title>Novel species of the genus Vogesella isolated from rivers.</title>
        <authorList>
            <person name="Lu H."/>
        </authorList>
    </citation>
    <scope>NUCLEOTIDE SEQUENCE [LARGE SCALE GENOMIC DNA]</scope>
    <source>
        <strain evidence="6 7">DC21W</strain>
    </source>
</reference>
<dbReference type="InterPro" id="IPR000847">
    <property type="entry name" value="LysR_HTH_N"/>
</dbReference>
<keyword evidence="4" id="KW-0804">Transcription</keyword>
<evidence type="ECO:0000256" key="2">
    <source>
        <dbReference type="ARBA" id="ARBA00023015"/>
    </source>
</evidence>
<organism evidence="6 7">
    <name type="scientific">Vogesella aquatica</name>
    <dbReference type="NCBI Taxonomy" id="2984206"/>
    <lineage>
        <taxon>Bacteria</taxon>
        <taxon>Pseudomonadati</taxon>
        <taxon>Pseudomonadota</taxon>
        <taxon>Betaproteobacteria</taxon>
        <taxon>Neisseriales</taxon>
        <taxon>Chromobacteriaceae</taxon>
        <taxon>Vogesella</taxon>
    </lineage>
</organism>
<evidence type="ECO:0000259" key="5">
    <source>
        <dbReference type="PROSITE" id="PS50931"/>
    </source>
</evidence>
<evidence type="ECO:0000256" key="3">
    <source>
        <dbReference type="ARBA" id="ARBA00023125"/>
    </source>
</evidence>
<dbReference type="SUPFAM" id="SSF53850">
    <property type="entry name" value="Periplasmic binding protein-like II"/>
    <property type="match status" value="1"/>
</dbReference>
<dbReference type="Gene3D" id="1.10.10.10">
    <property type="entry name" value="Winged helix-like DNA-binding domain superfamily/Winged helix DNA-binding domain"/>
    <property type="match status" value="1"/>
</dbReference>
<protein>
    <submittedName>
        <fullName evidence="6">LysR family transcriptional regulator</fullName>
    </submittedName>
</protein>
<dbReference type="Pfam" id="PF00126">
    <property type="entry name" value="HTH_1"/>
    <property type="match status" value="1"/>
</dbReference>
<dbReference type="Proteomes" id="UP001219956">
    <property type="component" value="Unassembled WGS sequence"/>
</dbReference>
<feature type="domain" description="HTH lysR-type" evidence="5">
    <location>
        <begin position="3"/>
        <end position="60"/>
    </location>
</feature>
<keyword evidence="3" id="KW-0238">DNA-binding</keyword>
<gene>
    <name evidence="6" type="ORF">PQU95_18140</name>
</gene>
<sequence length="301" mass="31799">MNITLRQLRAFLAVSQHRGFARAGEHVGLTQPAISRRIRELEDNLGVRLLDRTTREVALTATGQRLAGELARVLETLDTLLAETRQAGEQARGTVRVASSPTLSASLMPACLADCGQQYPQVRLQIVDQVQRLNLDSVQSGEVDFGLVVDPQSPPGLDGVSVGSDPFVLVLPASHPLAAQASVGWAQLAAQPLVLLDGNSGSRALIDQALAQHGVSGEVVQALGHSTAVFRVVEAGIGISVSPQLALPLPAGSTLVVRPLLPEVRRQVMLVRRSGRSLSPVAEKVWQLMQATLGGLLSGNG</sequence>
<comment type="similarity">
    <text evidence="1">Belongs to the LysR transcriptional regulatory family.</text>
</comment>
<evidence type="ECO:0000256" key="1">
    <source>
        <dbReference type="ARBA" id="ARBA00009437"/>
    </source>
</evidence>
<evidence type="ECO:0000256" key="4">
    <source>
        <dbReference type="ARBA" id="ARBA00023163"/>
    </source>
</evidence>
<accession>A0ABT5J2Q7</accession>
<keyword evidence="7" id="KW-1185">Reference proteome</keyword>
<dbReference type="PROSITE" id="PS50931">
    <property type="entry name" value="HTH_LYSR"/>
    <property type="match status" value="1"/>
</dbReference>
<dbReference type="Pfam" id="PF03466">
    <property type="entry name" value="LysR_substrate"/>
    <property type="match status" value="1"/>
</dbReference>
<dbReference type="RefSeq" id="WP_272753309.1">
    <property type="nucleotide sequence ID" value="NZ_JAQQLF010000033.1"/>
</dbReference>
<evidence type="ECO:0000313" key="6">
    <source>
        <dbReference type="EMBL" id="MDC7719125.1"/>
    </source>
</evidence>
<dbReference type="PRINTS" id="PR00039">
    <property type="entry name" value="HTHLYSR"/>
</dbReference>
<dbReference type="InterPro" id="IPR050950">
    <property type="entry name" value="HTH-type_LysR_regulators"/>
</dbReference>
<proteinExistence type="inferred from homology"/>
<dbReference type="InterPro" id="IPR036390">
    <property type="entry name" value="WH_DNA-bd_sf"/>
</dbReference>
<evidence type="ECO:0000313" key="7">
    <source>
        <dbReference type="Proteomes" id="UP001219956"/>
    </source>
</evidence>
<dbReference type="InterPro" id="IPR005119">
    <property type="entry name" value="LysR_subst-bd"/>
</dbReference>
<dbReference type="InterPro" id="IPR036388">
    <property type="entry name" value="WH-like_DNA-bd_sf"/>
</dbReference>
<dbReference type="CDD" id="cd08440">
    <property type="entry name" value="PBP2_LTTR_like_4"/>
    <property type="match status" value="1"/>
</dbReference>
<dbReference type="EMBL" id="JAQQLF010000033">
    <property type="protein sequence ID" value="MDC7719125.1"/>
    <property type="molecule type" value="Genomic_DNA"/>
</dbReference>
<keyword evidence="2" id="KW-0805">Transcription regulation</keyword>
<comment type="caution">
    <text evidence="6">The sequence shown here is derived from an EMBL/GenBank/DDBJ whole genome shotgun (WGS) entry which is preliminary data.</text>
</comment>
<dbReference type="SUPFAM" id="SSF46785">
    <property type="entry name" value="Winged helix' DNA-binding domain"/>
    <property type="match status" value="1"/>
</dbReference>